<dbReference type="GO" id="GO:0005524">
    <property type="term" value="F:ATP binding"/>
    <property type="evidence" value="ECO:0007669"/>
    <property type="project" value="UniProtKB-KW"/>
</dbReference>
<feature type="compositionally biased region" description="Basic residues" evidence="5">
    <location>
        <begin position="242"/>
        <end position="254"/>
    </location>
</feature>
<dbReference type="InterPro" id="IPR027417">
    <property type="entry name" value="P-loop_NTPase"/>
</dbReference>
<sequence length="507" mass="57037">MGTNKGKKQKRYEKYLEKEKKRENRLELLESLSKSSFSSDLFLSSKKIGQREETNKEKLVRAFKEEKLGIRGANDGVRLYSEVNAVAPTIAVGTQSPLPTGSASSKKRKNKNKKKNKNKNKGNDGDNNNNNNDNENENDNDNGSGNDIENIKGSVEADIMQTEQVGTKRKYTSDEYDTEDKSNQTSKAALDHTGKQEGGMEIEDSHNKLDNVVEPIMDGGDRHENGGGRDVAMAPAVVVSLKSRKRQKKHRILNKIRGDGDIEATGAERGGEGIGMSDESGESESEEEDTDEEEDEEENMKLSNIYQLQQFKSTQVDQIKQQELERRQEQQRQLEAKNQEQGEVKEIKWKRVIKVNRVDEVQAARAELPVLNQEQQIMEAVAEKDIIIVNGATGSGKTTQIPQFLYEAGYCEGGKIIGVTQPRRVAAVSMSKRVGYELNDPKMVGYQIRFDTNVDKEKLRIKFMTDGVLVKEMGADFLLRKYSSDSRDTPGNEGYPESSNHECDEYY</sequence>
<dbReference type="PANTHER" id="PTHR18934">
    <property type="entry name" value="ATP-DEPENDENT RNA HELICASE"/>
    <property type="match status" value="1"/>
</dbReference>
<dbReference type="Proteomes" id="UP000188320">
    <property type="component" value="Unassembled WGS sequence"/>
</dbReference>
<dbReference type="GO" id="GO:0016787">
    <property type="term" value="F:hydrolase activity"/>
    <property type="evidence" value="ECO:0007669"/>
    <property type="project" value="UniProtKB-KW"/>
</dbReference>
<dbReference type="AlphaFoldDB" id="A0A1R1PWM8"/>
<evidence type="ECO:0000256" key="5">
    <source>
        <dbReference type="SAM" id="MobiDB-lite"/>
    </source>
</evidence>
<evidence type="ECO:0000259" key="6">
    <source>
        <dbReference type="PROSITE" id="PS51192"/>
    </source>
</evidence>
<feature type="domain" description="Helicase ATP-binding" evidence="6">
    <location>
        <begin position="378"/>
        <end position="483"/>
    </location>
</feature>
<evidence type="ECO:0000313" key="7">
    <source>
        <dbReference type="EMBL" id="OMH85371.1"/>
    </source>
</evidence>
<dbReference type="GO" id="GO:0005730">
    <property type="term" value="C:nucleolus"/>
    <property type="evidence" value="ECO:0007669"/>
    <property type="project" value="TreeGrafter"/>
</dbReference>
<dbReference type="PROSITE" id="PS51192">
    <property type="entry name" value="HELICASE_ATP_BIND_1"/>
    <property type="match status" value="1"/>
</dbReference>
<dbReference type="InterPro" id="IPR014001">
    <property type="entry name" value="Helicase_ATP-bd"/>
</dbReference>
<keyword evidence="2" id="KW-0378">Hydrolase</keyword>
<evidence type="ECO:0000313" key="8">
    <source>
        <dbReference type="Proteomes" id="UP000188320"/>
    </source>
</evidence>
<organism evidence="7 8">
    <name type="scientific">Zancudomyces culisetae</name>
    <name type="common">Gut fungus</name>
    <name type="synonym">Smittium culisetae</name>
    <dbReference type="NCBI Taxonomy" id="1213189"/>
    <lineage>
        <taxon>Eukaryota</taxon>
        <taxon>Fungi</taxon>
        <taxon>Fungi incertae sedis</taxon>
        <taxon>Zoopagomycota</taxon>
        <taxon>Kickxellomycotina</taxon>
        <taxon>Harpellomycetes</taxon>
        <taxon>Harpellales</taxon>
        <taxon>Legeriomycetaceae</taxon>
        <taxon>Zancudomyces</taxon>
    </lineage>
</organism>
<dbReference type="GO" id="GO:0004386">
    <property type="term" value="F:helicase activity"/>
    <property type="evidence" value="ECO:0007669"/>
    <property type="project" value="UniProtKB-KW"/>
</dbReference>
<keyword evidence="8" id="KW-1185">Reference proteome</keyword>
<feature type="region of interest" description="Disordered" evidence="5">
    <location>
        <begin position="87"/>
        <end position="300"/>
    </location>
</feature>
<evidence type="ECO:0000256" key="4">
    <source>
        <dbReference type="ARBA" id="ARBA00022840"/>
    </source>
</evidence>
<dbReference type="SUPFAM" id="SSF52540">
    <property type="entry name" value="P-loop containing nucleoside triphosphate hydrolases"/>
    <property type="match status" value="1"/>
</dbReference>
<evidence type="ECO:0000256" key="3">
    <source>
        <dbReference type="ARBA" id="ARBA00022806"/>
    </source>
</evidence>
<reference evidence="8" key="1">
    <citation type="submission" date="2017-01" db="EMBL/GenBank/DDBJ databases">
        <authorList>
            <person name="Wang Y."/>
            <person name="White M."/>
            <person name="Kvist S."/>
            <person name="Moncalvo J.-M."/>
        </authorList>
    </citation>
    <scope>NUCLEOTIDE SEQUENCE [LARGE SCALE GENOMIC DNA]</scope>
    <source>
        <strain evidence="8">COL-18-3</strain>
    </source>
</reference>
<feature type="compositionally biased region" description="Acidic residues" evidence="5">
    <location>
        <begin position="279"/>
        <end position="298"/>
    </location>
</feature>
<dbReference type="EMBL" id="LSSK01000091">
    <property type="protein sequence ID" value="OMH85371.1"/>
    <property type="molecule type" value="Genomic_DNA"/>
</dbReference>
<evidence type="ECO:0000256" key="1">
    <source>
        <dbReference type="ARBA" id="ARBA00022741"/>
    </source>
</evidence>
<feature type="compositionally biased region" description="Polar residues" evidence="5">
    <location>
        <begin position="92"/>
        <end position="104"/>
    </location>
</feature>
<dbReference type="Gene3D" id="3.40.50.300">
    <property type="entry name" value="P-loop containing nucleotide triphosphate hydrolases"/>
    <property type="match status" value="1"/>
</dbReference>
<keyword evidence="3 7" id="KW-0347">Helicase</keyword>
<dbReference type="PANTHER" id="PTHR18934:SF99">
    <property type="entry name" value="ATP-DEPENDENT RNA HELICASE DHX37-RELATED"/>
    <property type="match status" value="1"/>
</dbReference>
<keyword evidence="4" id="KW-0067">ATP-binding</keyword>
<evidence type="ECO:0000256" key="2">
    <source>
        <dbReference type="ARBA" id="ARBA00022801"/>
    </source>
</evidence>
<gene>
    <name evidence="7" type="ORF">AX774_g1079</name>
</gene>
<accession>A0A1R1PWM8</accession>
<name>A0A1R1PWM8_ZANCU</name>
<keyword evidence="1" id="KW-0547">Nucleotide-binding</keyword>
<feature type="compositionally biased region" description="Basic residues" evidence="5">
    <location>
        <begin position="105"/>
        <end position="120"/>
    </location>
</feature>
<dbReference type="GO" id="GO:0003723">
    <property type="term" value="F:RNA binding"/>
    <property type="evidence" value="ECO:0007669"/>
    <property type="project" value="TreeGrafter"/>
</dbReference>
<feature type="region of interest" description="Disordered" evidence="5">
    <location>
        <begin position="485"/>
        <end position="507"/>
    </location>
</feature>
<proteinExistence type="predicted"/>
<dbReference type="OrthoDB" id="10253254at2759"/>
<dbReference type="GO" id="GO:0000462">
    <property type="term" value="P:maturation of SSU-rRNA from tricistronic rRNA transcript (SSU-rRNA, 5.8S rRNA, LSU-rRNA)"/>
    <property type="evidence" value="ECO:0007669"/>
    <property type="project" value="TreeGrafter"/>
</dbReference>
<protein>
    <submittedName>
        <fullName evidence="7">Putative ATP-dependent RNA helicase kurz</fullName>
    </submittedName>
</protein>
<comment type="caution">
    <text evidence="7">The sequence shown here is derived from an EMBL/GenBank/DDBJ whole genome shotgun (WGS) entry which is preliminary data.</text>
</comment>